<dbReference type="SMART" id="SM00248">
    <property type="entry name" value="ANK"/>
    <property type="match status" value="7"/>
</dbReference>
<feature type="repeat" description="ANK" evidence="3">
    <location>
        <begin position="368"/>
        <end position="402"/>
    </location>
</feature>
<dbReference type="GO" id="GO:0000976">
    <property type="term" value="F:transcription cis-regulatory region binding"/>
    <property type="evidence" value="ECO:0007669"/>
    <property type="project" value="TreeGrafter"/>
</dbReference>
<proteinExistence type="predicted"/>
<dbReference type="InterPro" id="IPR036770">
    <property type="entry name" value="Ankyrin_rpt-contain_sf"/>
</dbReference>
<dbReference type="GO" id="GO:0045944">
    <property type="term" value="P:positive regulation of transcription by RNA polymerase II"/>
    <property type="evidence" value="ECO:0007669"/>
    <property type="project" value="TreeGrafter"/>
</dbReference>
<dbReference type="InterPro" id="IPR002110">
    <property type="entry name" value="Ankyrin_rpt"/>
</dbReference>
<dbReference type="Pfam" id="PF00023">
    <property type="entry name" value="Ank"/>
    <property type="match status" value="1"/>
</dbReference>
<keyword evidence="2 3" id="KW-0040">ANK repeat</keyword>
<sequence length="616" mass="68899">MFLWVRLQVQHLAEQHTDHDIRASLQDLPRGLDATYIRSLDHIYHLDDKRRKRVQGVFRWLICAGSPGLNVELVRHAIAVDEMSDHWDPSMVVTNHNGLISDCANLVEFTATPHSKDKDSKTVPTCIQFIHTSVKDFLVNLSSGNSDGMQSSPHLSRFFLFHSLALAHHKIFQSCFKCLSLLERRTEGPDPCPVLSEYVRSPSLLLHLRNADDKDNRELRSLTQSFLTMLSMRTSPIQGMLHDEVDIGHQMALHIAAGLSCSNIMSQLLSYSGFSITKRDKFGRTPLHYAAGCLLRCSPVADNGYDCVQLLLAAKADVNAVDKRGRTVLHYIAKQGAGYRFMPDHLHPESPIELLLRKGASQNSRDVQGDTALHCASRCNWVDKHTLQTLLANHGDPNIPNKNRATCLHVLMMNEMPDNDALKILLDGGASSDAQDAHDKTPLHILVGQSQFFKNLVQTVKALLSCRAGLNVNARDKEGMTPLHILARDKGPLCNRRRFPKEAASVGHDILELLLRHGANVRARDLQGSTPYRLIVKNDRIAPRTSHLVVAVSSQGSREPFTVSMSEQAPIRLWDSAPLPWEGGDQSESRNFFVSAPEYRATNTTRVSRFDSDLFQ</sequence>
<dbReference type="STRING" id="1076256.A0A2H3BN82"/>
<evidence type="ECO:0000313" key="4">
    <source>
        <dbReference type="EMBL" id="PBK64516.1"/>
    </source>
</evidence>
<dbReference type="SUPFAM" id="SSF48403">
    <property type="entry name" value="Ankyrin repeat"/>
    <property type="match status" value="1"/>
</dbReference>
<evidence type="ECO:0000256" key="2">
    <source>
        <dbReference type="ARBA" id="ARBA00023043"/>
    </source>
</evidence>
<dbReference type="Proteomes" id="UP000218334">
    <property type="component" value="Unassembled WGS sequence"/>
</dbReference>
<dbReference type="Gene3D" id="1.25.40.20">
    <property type="entry name" value="Ankyrin repeat-containing domain"/>
    <property type="match status" value="3"/>
</dbReference>
<keyword evidence="5" id="KW-1185">Reference proteome</keyword>
<keyword evidence="1" id="KW-0677">Repeat</keyword>
<evidence type="ECO:0000313" key="5">
    <source>
        <dbReference type="Proteomes" id="UP000218334"/>
    </source>
</evidence>
<dbReference type="PANTHER" id="PTHR24193:SF121">
    <property type="entry name" value="ADA2A-CONTAINING COMPLEX COMPONENT 3, ISOFORM D"/>
    <property type="match status" value="1"/>
</dbReference>
<reference evidence="5" key="1">
    <citation type="journal article" date="2017" name="Nat. Ecol. Evol.">
        <title>Genome expansion and lineage-specific genetic innovations in the forest pathogenic fungi Armillaria.</title>
        <authorList>
            <person name="Sipos G."/>
            <person name="Prasanna A.N."/>
            <person name="Walter M.C."/>
            <person name="O'Connor E."/>
            <person name="Balint B."/>
            <person name="Krizsan K."/>
            <person name="Kiss B."/>
            <person name="Hess J."/>
            <person name="Varga T."/>
            <person name="Slot J."/>
            <person name="Riley R."/>
            <person name="Boka B."/>
            <person name="Rigling D."/>
            <person name="Barry K."/>
            <person name="Lee J."/>
            <person name="Mihaltcheva S."/>
            <person name="LaButti K."/>
            <person name="Lipzen A."/>
            <person name="Waldron R."/>
            <person name="Moloney N.M."/>
            <person name="Sperisen C."/>
            <person name="Kredics L."/>
            <person name="Vagvoelgyi C."/>
            <person name="Patrignani A."/>
            <person name="Fitzpatrick D."/>
            <person name="Nagy I."/>
            <person name="Doyle S."/>
            <person name="Anderson J.B."/>
            <person name="Grigoriev I.V."/>
            <person name="Gueldener U."/>
            <person name="Muensterkoetter M."/>
            <person name="Nagy L.G."/>
        </authorList>
    </citation>
    <scope>NUCLEOTIDE SEQUENCE [LARGE SCALE GENOMIC DNA]</scope>
    <source>
        <strain evidence="5">28-4</strain>
    </source>
</reference>
<dbReference type="GO" id="GO:0005634">
    <property type="term" value="C:nucleus"/>
    <property type="evidence" value="ECO:0007669"/>
    <property type="project" value="TreeGrafter"/>
</dbReference>
<dbReference type="EMBL" id="KZ293451">
    <property type="protein sequence ID" value="PBK64516.1"/>
    <property type="molecule type" value="Genomic_DNA"/>
</dbReference>
<dbReference type="PROSITE" id="PS50088">
    <property type="entry name" value="ANK_REPEAT"/>
    <property type="match status" value="1"/>
</dbReference>
<accession>A0A2H3BN82</accession>
<dbReference type="Pfam" id="PF12796">
    <property type="entry name" value="Ank_2"/>
    <property type="match status" value="2"/>
</dbReference>
<dbReference type="PANTHER" id="PTHR24193">
    <property type="entry name" value="ANKYRIN REPEAT PROTEIN"/>
    <property type="match status" value="1"/>
</dbReference>
<evidence type="ECO:0000256" key="3">
    <source>
        <dbReference type="PROSITE-ProRule" id="PRU00023"/>
    </source>
</evidence>
<evidence type="ECO:0000256" key="1">
    <source>
        <dbReference type="ARBA" id="ARBA00022737"/>
    </source>
</evidence>
<name>A0A2H3BN82_9AGAR</name>
<dbReference type="InterPro" id="IPR050663">
    <property type="entry name" value="Ankyrin-SOCS_Box"/>
</dbReference>
<gene>
    <name evidence="4" type="ORF">ARMSODRAFT_465335</name>
</gene>
<organism evidence="4 5">
    <name type="scientific">Armillaria solidipes</name>
    <dbReference type="NCBI Taxonomy" id="1076256"/>
    <lineage>
        <taxon>Eukaryota</taxon>
        <taxon>Fungi</taxon>
        <taxon>Dikarya</taxon>
        <taxon>Basidiomycota</taxon>
        <taxon>Agaricomycotina</taxon>
        <taxon>Agaricomycetes</taxon>
        <taxon>Agaricomycetidae</taxon>
        <taxon>Agaricales</taxon>
        <taxon>Marasmiineae</taxon>
        <taxon>Physalacriaceae</taxon>
        <taxon>Armillaria</taxon>
    </lineage>
</organism>
<dbReference type="AlphaFoldDB" id="A0A2H3BN82"/>
<protein>
    <submittedName>
        <fullName evidence="4">Ankyrin</fullName>
    </submittedName>
</protein>